<protein>
    <submittedName>
        <fullName evidence="2">Uncharacterized protein</fullName>
    </submittedName>
</protein>
<name>M3YUA8_MUSPF</name>
<reference evidence="2" key="1">
    <citation type="submission" date="2024-06" db="UniProtKB">
        <authorList>
            <consortium name="Ensembl"/>
        </authorList>
    </citation>
    <scope>IDENTIFICATION</scope>
</reference>
<feature type="compositionally biased region" description="Basic residues" evidence="1">
    <location>
        <begin position="74"/>
        <end position="86"/>
    </location>
</feature>
<feature type="region of interest" description="Disordered" evidence="1">
    <location>
        <begin position="55"/>
        <end position="87"/>
    </location>
</feature>
<dbReference type="AlphaFoldDB" id="M3YUA8"/>
<proteinExistence type="predicted"/>
<dbReference type="EMBL" id="AEYP01096941">
    <property type="status" value="NOT_ANNOTATED_CDS"/>
    <property type="molecule type" value="Genomic_DNA"/>
</dbReference>
<sequence length="108" mass="12841">MIFFKICMLKNTGMEYEIQVIASFPGQFLKLIFVTVCKNDHKYLGANTVTRHTHACTLSNKKKQQKKEKEEKGKRKRKRKRKKRKIYPCNMPRSEEILVAWTAKRISH</sequence>
<accession>M3YUA8</accession>
<dbReference type="HOGENOM" id="CLU_2196067_0_0_1"/>
<evidence type="ECO:0000313" key="2">
    <source>
        <dbReference type="Ensembl" id="ENSMPUP00000014918.1"/>
    </source>
</evidence>
<dbReference type="InParanoid" id="M3YUA8"/>
<organism evidence="2">
    <name type="scientific">Mustela putorius furo</name>
    <name type="common">European domestic ferret</name>
    <name type="synonym">Mustela furo</name>
    <dbReference type="NCBI Taxonomy" id="9669"/>
    <lineage>
        <taxon>Eukaryota</taxon>
        <taxon>Metazoa</taxon>
        <taxon>Chordata</taxon>
        <taxon>Craniata</taxon>
        <taxon>Vertebrata</taxon>
        <taxon>Euteleostomi</taxon>
        <taxon>Mammalia</taxon>
        <taxon>Eutheria</taxon>
        <taxon>Laurasiatheria</taxon>
        <taxon>Carnivora</taxon>
        <taxon>Caniformia</taxon>
        <taxon>Musteloidea</taxon>
        <taxon>Mustelidae</taxon>
        <taxon>Mustelinae</taxon>
        <taxon>Mustela</taxon>
    </lineage>
</organism>
<evidence type="ECO:0000256" key="1">
    <source>
        <dbReference type="SAM" id="MobiDB-lite"/>
    </source>
</evidence>
<dbReference type="Ensembl" id="ENSMPUT00000015155.1">
    <property type="protein sequence ID" value="ENSMPUP00000014918.1"/>
    <property type="gene ID" value="ENSMPUG00000015029.1"/>
</dbReference>